<reference evidence="2 3" key="1">
    <citation type="submission" date="2014-02" db="EMBL/GenBank/DDBJ databases">
        <title>The genome sequence of Colletotrichum fioriniae PJ7.</title>
        <authorList>
            <person name="Baroncelli R."/>
            <person name="Thon M.R."/>
        </authorList>
    </citation>
    <scope>NUCLEOTIDE SEQUENCE [LARGE SCALE GENOMIC DNA]</scope>
    <source>
        <strain evidence="2 3">PJ7</strain>
    </source>
</reference>
<organism evidence="2 3">
    <name type="scientific">Colletotrichum fioriniae PJ7</name>
    <dbReference type="NCBI Taxonomy" id="1445577"/>
    <lineage>
        <taxon>Eukaryota</taxon>
        <taxon>Fungi</taxon>
        <taxon>Dikarya</taxon>
        <taxon>Ascomycota</taxon>
        <taxon>Pezizomycotina</taxon>
        <taxon>Sordariomycetes</taxon>
        <taxon>Hypocreomycetidae</taxon>
        <taxon>Glomerellales</taxon>
        <taxon>Glomerellaceae</taxon>
        <taxon>Colletotrichum</taxon>
        <taxon>Colletotrichum acutatum species complex</taxon>
    </lineage>
</organism>
<dbReference type="KEGG" id="cfj:CFIO01_01473"/>
<evidence type="ECO:0000313" key="2">
    <source>
        <dbReference type="EMBL" id="EXF83746.1"/>
    </source>
</evidence>
<comment type="caution">
    <text evidence="2">The sequence shown here is derived from an EMBL/GenBank/DDBJ whole genome shotgun (WGS) entry which is preliminary data.</text>
</comment>
<dbReference type="EMBL" id="JARH01000222">
    <property type="protein sequence ID" value="EXF83746.1"/>
    <property type="molecule type" value="Genomic_DNA"/>
</dbReference>
<evidence type="ECO:0000313" key="3">
    <source>
        <dbReference type="Proteomes" id="UP000020467"/>
    </source>
</evidence>
<dbReference type="SUPFAM" id="SSF51735">
    <property type="entry name" value="NAD(P)-binding Rossmann-fold domains"/>
    <property type="match status" value="1"/>
</dbReference>
<proteinExistence type="predicted"/>
<dbReference type="PANTHER" id="PTHR48079:SF6">
    <property type="entry name" value="NAD(P)-BINDING DOMAIN-CONTAINING PROTEIN-RELATED"/>
    <property type="match status" value="1"/>
</dbReference>
<dbReference type="HOGENOM" id="CLU_912273_0_0_1"/>
<accession>A0A010RT62</accession>
<dbReference type="AlphaFoldDB" id="A0A010RT62"/>
<evidence type="ECO:0000259" key="1">
    <source>
        <dbReference type="Pfam" id="PF01370"/>
    </source>
</evidence>
<dbReference type="GO" id="GO:0004029">
    <property type="term" value="F:aldehyde dehydrogenase (NAD+) activity"/>
    <property type="evidence" value="ECO:0007669"/>
    <property type="project" value="TreeGrafter"/>
</dbReference>
<dbReference type="InterPro" id="IPR001509">
    <property type="entry name" value="Epimerase_deHydtase"/>
</dbReference>
<dbReference type="InterPro" id="IPR051783">
    <property type="entry name" value="NAD(P)-dependent_oxidoreduct"/>
</dbReference>
<dbReference type="PANTHER" id="PTHR48079">
    <property type="entry name" value="PROTEIN YEEZ"/>
    <property type="match status" value="1"/>
</dbReference>
<dbReference type="GO" id="GO:0005737">
    <property type="term" value="C:cytoplasm"/>
    <property type="evidence" value="ECO:0007669"/>
    <property type="project" value="TreeGrafter"/>
</dbReference>
<feature type="domain" description="NAD-dependent epimerase/dehydratase" evidence="1">
    <location>
        <begin position="6"/>
        <end position="136"/>
    </location>
</feature>
<dbReference type="Gene3D" id="3.40.50.720">
    <property type="entry name" value="NAD(P)-binding Rossmann-like Domain"/>
    <property type="match status" value="1"/>
</dbReference>
<dbReference type="Pfam" id="PF01370">
    <property type="entry name" value="Epimerase"/>
    <property type="match status" value="1"/>
</dbReference>
<keyword evidence="3" id="KW-1185">Reference proteome</keyword>
<dbReference type="Proteomes" id="UP000020467">
    <property type="component" value="Unassembled WGS sequence"/>
</dbReference>
<gene>
    <name evidence="2" type="ORF">CFIO01_01473</name>
</gene>
<name>A0A010RT62_9PEZI</name>
<dbReference type="InterPro" id="IPR036291">
    <property type="entry name" value="NAD(P)-bd_dom_sf"/>
</dbReference>
<protein>
    <recommendedName>
        <fullName evidence="1">NAD-dependent epimerase/dehydratase domain-containing protein</fullName>
    </recommendedName>
</protein>
<sequence length="303" mass="32808">MATKTLVIGGTGLVGGHAALYLRSKGSDVTIAGRKGPSDVPALSELPFIQGNYLNGDFSIETLSKFEAVVFAAGSDVRHVPEGQHADEHYLHANGQAIPEFGKLAKQAGVKKFVHIGSAYPHIIPETISFSPYVRSRKLAADGLKSLSGPEFHVCSLDAPFIVGNVPGMIVPMFQAYIDYARENLPIPLFAPLGGLNFISTQSLSEAIARALENSQAISGKAILVGDQNMTYAEYFQMFFQAVGNSQRLESLDQDHPLLPRTTLYAGNKVVKYQPDPAELALLGGYRRDDIQNAIEDLVTEYQ</sequence>
<dbReference type="OrthoDB" id="4464973at2759"/>
<dbReference type="STRING" id="1445577.A0A010RT62"/>
<dbReference type="eggNOG" id="ENOG502RQ35">
    <property type="taxonomic scope" value="Eukaryota"/>
</dbReference>